<dbReference type="EC" id="3.4.23.36" evidence="9"/>
<dbReference type="PANTHER" id="PTHR33695:SF1">
    <property type="entry name" value="LIPOPROTEIN SIGNAL PEPTIDASE"/>
    <property type="match status" value="1"/>
</dbReference>
<keyword evidence="3 9" id="KW-0645">Protease</keyword>
<evidence type="ECO:0000313" key="12">
    <source>
        <dbReference type="Proteomes" id="UP000268094"/>
    </source>
</evidence>
<dbReference type="GO" id="GO:0005886">
    <property type="term" value="C:plasma membrane"/>
    <property type="evidence" value="ECO:0007669"/>
    <property type="project" value="UniProtKB-SubCell"/>
</dbReference>
<evidence type="ECO:0000256" key="1">
    <source>
        <dbReference type="ARBA" id="ARBA00006139"/>
    </source>
</evidence>
<evidence type="ECO:0000313" key="11">
    <source>
        <dbReference type="EMBL" id="RKG93517.1"/>
    </source>
</evidence>
<dbReference type="Pfam" id="PF01252">
    <property type="entry name" value="Peptidase_A8"/>
    <property type="match status" value="1"/>
</dbReference>
<evidence type="ECO:0000256" key="10">
    <source>
        <dbReference type="RuleBase" id="RU004181"/>
    </source>
</evidence>
<evidence type="ECO:0000256" key="5">
    <source>
        <dbReference type="ARBA" id="ARBA00022750"/>
    </source>
</evidence>
<keyword evidence="2 9" id="KW-1003">Cell membrane</keyword>
<keyword evidence="5 9" id="KW-0064">Aspartyl protease</keyword>
<keyword evidence="7 9" id="KW-1133">Transmembrane helix</keyword>
<feature type="active site" evidence="9">
    <location>
        <position position="155"/>
    </location>
</feature>
<dbReference type="UniPathway" id="UPA00665"/>
<comment type="catalytic activity">
    <reaction evidence="9">
        <text>Release of signal peptides from bacterial membrane prolipoproteins. Hydrolyzes -Xaa-Yaa-Zaa-|-(S,diacylglyceryl)Cys-, in which Xaa is hydrophobic (preferably Leu), and Yaa (Ala or Ser) and Zaa (Gly or Ala) have small, neutral side chains.</text>
        <dbReference type="EC" id="3.4.23.36"/>
    </reaction>
</comment>
<keyword evidence="8 9" id="KW-0472">Membrane</keyword>
<protein>
    <recommendedName>
        <fullName evidence="9">Lipoprotein signal peptidase</fullName>
        <ecNumber evidence="9">3.4.23.36</ecNumber>
    </recommendedName>
    <alternativeName>
        <fullName evidence="9">Prolipoprotein signal peptidase</fullName>
    </alternativeName>
    <alternativeName>
        <fullName evidence="9">Signal peptidase II</fullName>
        <shortName evidence="9">SPase II</shortName>
    </alternativeName>
</protein>
<comment type="caution">
    <text evidence="9">Lacks conserved residue(s) required for the propagation of feature annotation.</text>
</comment>
<evidence type="ECO:0000256" key="7">
    <source>
        <dbReference type="ARBA" id="ARBA00022989"/>
    </source>
</evidence>
<comment type="function">
    <text evidence="9">This protein specifically catalyzes the removal of signal peptides from prolipoproteins.</text>
</comment>
<sequence>MPRKYVILLALTLGVIVLDQWTKYLVVRDLTTRFDGATTLGQRLGAMYTPAEAAGRYGLHFQPRRHVEVVDDFFRLRYAENPGAAWGMFRDLPPNVRGPLFHLVSLGAVLLIVFYFRKLTGTDPAEKWALWGLPLVLGGALGNYVDRVARAFVIDFLEAHWYDKAAWPSFNVADAAICIGVGMLVVDAFVRKEKPTSEPAKA</sequence>
<dbReference type="HAMAP" id="MF_00161">
    <property type="entry name" value="LspA"/>
    <property type="match status" value="1"/>
</dbReference>
<dbReference type="NCBIfam" id="NF011355">
    <property type="entry name" value="PRK14773.1"/>
    <property type="match status" value="1"/>
</dbReference>
<evidence type="ECO:0000256" key="2">
    <source>
        <dbReference type="ARBA" id="ARBA00022475"/>
    </source>
</evidence>
<comment type="similarity">
    <text evidence="1 9 10">Belongs to the peptidase A8 family.</text>
</comment>
<keyword evidence="6 9" id="KW-0378">Hydrolase</keyword>
<organism evidence="11 12">
    <name type="scientific">Corallococcus terminator</name>
    <dbReference type="NCBI Taxonomy" id="2316733"/>
    <lineage>
        <taxon>Bacteria</taxon>
        <taxon>Pseudomonadati</taxon>
        <taxon>Myxococcota</taxon>
        <taxon>Myxococcia</taxon>
        <taxon>Myxococcales</taxon>
        <taxon>Cystobacterineae</taxon>
        <taxon>Myxococcaceae</taxon>
        <taxon>Corallococcus</taxon>
    </lineage>
</organism>
<feature type="transmembrane region" description="Helical" evidence="9">
    <location>
        <begin position="99"/>
        <end position="116"/>
    </location>
</feature>
<comment type="pathway">
    <text evidence="9">Protein modification; lipoprotein biosynthesis (signal peptide cleavage).</text>
</comment>
<evidence type="ECO:0000256" key="3">
    <source>
        <dbReference type="ARBA" id="ARBA00022670"/>
    </source>
</evidence>
<keyword evidence="12" id="KW-1185">Reference proteome</keyword>
<dbReference type="AlphaFoldDB" id="A0A3A8JCB3"/>
<dbReference type="PANTHER" id="PTHR33695">
    <property type="entry name" value="LIPOPROTEIN SIGNAL PEPTIDASE"/>
    <property type="match status" value="1"/>
</dbReference>
<gene>
    <name evidence="9 11" type="primary">lspA</name>
    <name evidence="11" type="ORF">D7V88_02165</name>
</gene>
<dbReference type="GO" id="GO:0006508">
    <property type="term" value="P:proteolysis"/>
    <property type="evidence" value="ECO:0007669"/>
    <property type="project" value="UniProtKB-KW"/>
</dbReference>
<dbReference type="OrthoDB" id="9810259at2"/>
<feature type="active site" evidence="9">
    <location>
        <position position="174"/>
    </location>
</feature>
<accession>A0A3A8JCB3</accession>
<dbReference type="Proteomes" id="UP000268094">
    <property type="component" value="Unassembled WGS sequence"/>
</dbReference>
<dbReference type="PRINTS" id="PR00781">
    <property type="entry name" value="LIPOSIGPTASE"/>
</dbReference>
<dbReference type="RefSeq" id="WP_120538912.1">
    <property type="nucleotide sequence ID" value="NZ_RAVZ01000007.1"/>
</dbReference>
<feature type="transmembrane region" description="Helical" evidence="9">
    <location>
        <begin position="165"/>
        <end position="186"/>
    </location>
</feature>
<evidence type="ECO:0000256" key="6">
    <source>
        <dbReference type="ARBA" id="ARBA00022801"/>
    </source>
</evidence>
<evidence type="ECO:0000256" key="4">
    <source>
        <dbReference type="ARBA" id="ARBA00022692"/>
    </source>
</evidence>
<dbReference type="GO" id="GO:0004190">
    <property type="term" value="F:aspartic-type endopeptidase activity"/>
    <property type="evidence" value="ECO:0007669"/>
    <property type="project" value="UniProtKB-UniRule"/>
</dbReference>
<reference evidence="12" key="1">
    <citation type="submission" date="2018-09" db="EMBL/GenBank/DDBJ databases">
        <authorList>
            <person name="Livingstone P.G."/>
            <person name="Whitworth D.E."/>
        </authorList>
    </citation>
    <scope>NUCLEOTIDE SEQUENCE [LARGE SCALE GENOMIC DNA]</scope>
    <source>
        <strain evidence="12">CA054A</strain>
    </source>
</reference>
<dbReference type="EMBL" id="RAVZ01000007">
    <property type="protein sequence ID" value="RKG93517.1"/>
    <property type="molecule type" value="Genomic_DNA"/>
</dbReference>
<name>A0A3A8JCB3_9BACT</name>
<keyword evidence="4 9" id="KW-0812">Transmembrane</keyword>
<evidence type="ECO:0000256" key="9">
    <source>
        <dbReference type="HAMAP-Rule" id="MF_00161"/>
    </source>
</evidence>
<dbReference type="NCBIfam" id="TIGR00077">
    <property type="entry name" value="lspA"/>
    <property type="match status" value="1"/>
</dbReference>
<proteinExistence type="inferred from homology"/>
<feature type="transmembrane region" description="Helical" evidence="9">
    <location>
        <begin position="128"/>
        <end position="145"/>
    </location>
</feature>
<evidence type="ECO:0000256" key="8">
    <source>
        <dbReference type="ARBA" id="ARBA00023136"/>
    </source>
</evidence>
<comment type="caution">
    <text evidence="11">The sequence shown here is derived from an EMBL/GenBank/DDBJ whole genome shotgun (WGS) entry which is preliminary data.</text>
</comment>
<dbReference type="InterPro" id="IPR001872">
    <property type="entry name" value="Peptidase_A8"/>
</dbReference>
<comment type="subcellular location">
    <subcellularLocation>
        <location evidence="9">Cell membrane</location>
        <topology evidence="9">Multi-pass membrane protein</topology>
    </subcellularLocation>
</comment>